<dbReference type="EMBL" id="JBHRVU010000004">
    <property type="protein sequence ID" value="MFC3442659.1"/>
    <property type="molecule type" value="Genomic_DNA"/>
</dbReference>
<accession>A0ABV7NJR8</accession>
<dbReference type="Proteomes" id="UP001595681">
    <property type="component" value="Unassembled WGS sequence"/>
</dbReference>
<proteinExistence type="predicted"/>
<evidence type="ECO:0000313" key="4">
    <source>
        <dbReference type="Proteomes" id="UP001595681"/>
    </source>
</evidence>
<feature type="region of interest" description="Disordered" evidence="1">
    <location>
        <begin position="483"/>
        <end position="572"/>
    </location>
</feature>
<feature type="domain" description="Flagellar hook-length control protein-like C-terminal" evidence="2">
    <location>
        <begin position="421"/>
        <end position="484"/>
    </location>
</feature>
<dbReference type="RefSeq" id="WP_380796866.1">
    <property type="nucleotide sequence ID" value="NZ_JBHRVU010000004.1"/>
</dbReference>
<protein>
    <submittedName>
        <fullName evidence="3">Flagellar hook-length control protein FliK</fullName>
    </submittedName>
</protein>
<keyword evidence="4" id="KW-1185">Reference proteome</keyword>
<feature type="compositionally biased region" description="Basic and acidic residues" evidence="1">
    <location>
        <begin position="483"/>
        <end position="494"/>
    </location>
</feature>
<sequence length="572" mass="56741">MNMLASLKAILFPAASQKIAGQTDAAPAEGAPDFTALMTAAHAPVDAVAIDAAPAEAAAMPVAALAPDMADAAPDMAADGVEAPAVQTEALPERTAPDRTVALALASRPAAIARPVEARPATPAAQAAVDAPVQPAPVEGEVVAAPVQPEPSIAPAPVDDGTAPVVADAKSAMKPAHPVQPEALAMSAAGEAVVAPVEASDDAEIEIETDADDARAADAPAQAADPLTMVADVAPIAVAPVAPVAPAPIPPAPVVAADAPVSADAPAAPVVAPTAVAATILPETPDAAPAAVAIATPAEEPAPARTERTAKPVKAEAVSLLQLVRDHMKARPAAATSETRAVAPDAPAAGDAIAAPAASAQPTLAPTAAPQSVAAQPILAPTPSADLSASLGAQVVDMGVSGQWIDGLARDIAGLSANGAQGRFQINADQLGPVQVDIRHGSDGATVSLTVATEAAEIALRQDSDRLKQDASLSAVRISEVKVERAPHVADASRADSTGNQTQSQSQSQGQNGGWQGAGQNLGQSSAQSHMQGRGQSRENTAFGHKGSSEAVVLNHEQAGDMSGDLPRARYA</sequence>
<reference evidence="4" key="1">
    <citation type="journal article" date="2019" name="Int. J. Syst. Evol. Microbiol.">
        <title>The Global Catalogue of Microorganisms (GCM) 10K type strain sequencing project: providing services to taxonomists for standard genome sequencing and annotation.</title>
        <authorList>
            <consortium name="The Broad Institute Genomics Platform"/>
            <consortium name="The Broad Institute Genome Sequencing Center for Infectious Disease"/>
            <person name="Wu L."/>
            <person name="Ma J."/>
        </authorList>
    </citation>
    <scope>NUCLEOTIDE SEQUENCE [LARGE SCALE GENOMIC DNA]</scope>
    <source>
        <strain evidence="4">CCM 7491</strain>
    </source>
</reference>
<gene>
    <name evidence="3" type="ORF">ACFOKF_15900</name>
</gene>
<keyword evidence="3" id="KW-0966">Cell projection</keyword>
<dbReference type="InterPro" id="IPR021136">
    <property type="entry name" value="Flagellar_hook_control-like_C"/>
</dbReference>
<feature type="compositionally biased region" description="Low complexity" evidence="1">
    <location>
        <begin position="499"/>
        <end position="510"/>
    </location>
</feature>
<evidence type="ECO:0000313" key="3">
    <source>
        <dbReference type="EMBL" id="MFC3442659.1"/>
    </source>
</evidence>
<organism evidence="3 4">
    <name type="scientific">Sphingobium rhizovicinum</name>
    <dbReference type="NCBI Taxonomy" id="432308"/>
    <lineage>
        <taxon>Bacteria</taxon>
        <taxon>Pseudomonadati</taxon>
        <taxon>Pseudomonadota</taxon>
        <taxon>Alphaproteobacteria</taxon>
        <taxon>Sphingomonadales</taxon>
        <taxon>Sphingomonadaceae</taxon>
        <taxon>Sphingobium</taxon>
    </lineage>
</organism>
<dbReference type="InterPro" id="IPR038610">
    <property type="entry name" value="FliK-like_C_sf"/>
</dbReference>
<evidence type="ECO:0000256" key="1">
    <source>
        <dbReference type="SAM" id="MobiDB-lite"/>
    </source>
</evidence>
<feature type="compositionally biased region" description="Polar residues" evidence="1">
    <location>
        <begin position="525"/>
        <end position="540"/>
    </location>
</feature>
<comment type="caution">
    <text evidence="3">The sequence shown here is derived from an EMBL/GenBank/DDBJ whole genome shotgun (WGS) entry which is preliminary data.</text>
</comment>
<keyword evidence="3" id="KW-0282">Flagellum</keyword>
<evidence type="ECO:0000259" key="2">
    <source>
        <dbReference type="Pfam" id="PF02120"/>
    </source>
</evidence>
<keyword evidence="3" id="KW-0969">Cilium</keyword>
<dbReference type="Pfam" id="PF02120">
    <property type="entry name" value="Flg_hook"/>
    <property type="match status" value="1"/>
</dbReference>
<name>A0ABV7NJR8_9SPHN</name>
<dbReference type="Gene3D" id="3.30.750.140">
    <property type="match status" value="1"/>
</dbReference>